<dbReference type="Proteomes" id="UP000887540">
    <property type="component" value="Unplaced"/>
</dbReference>
<dbReference type="AlphaFoldDB" id="A0A914CUD5"/>
<feature type="transmembrane region" description="Helical" evidence="1">
    <location>
        <begin position="21"/>
        <end position="42"/>
    </location>
</feature>
<dbReference type="InterPro" id="IPR019422">
    <property type="entry name" value="7TM_GPCR_serpentine_rcpt_Srh"/>
</dbReference>
<feature type="transmembrane region" description="Helical" evidence="1">
    <location>
        <begin position="160"/>
        <end position="183"/>
    </location>
</feature>
<sequence>MYRFAKCIPGRLQNFMVDRKKLLVLLILCFFIGFAPVVLVFVDFQTNNLGEFLIEEAPALLQLSFDENTVAIHRSPFFILVMAAFLLTFIVGNMVSLYIFIHMDRAIKQLKIEVTQDTYRLQRMLYLSVVIESLITVLTIVLPLEIFAIVIIFSIPYGSYVTHVLLIFMGFYTSLSAIAHFYFIKPFRKCALNVFNVVVRFCVKRRIQVVFYTRSTVSIGTYS</sequence>
<keyword evidence="1" id="KW-0472">Membrane</keyword>
<keyword evidence="1" id="KW-0812">Transmembrane</keyword>
<protein>
    <submittedName>
        <fullName evidence="3">G protein-coupled receptor</fullName>
    </submittedName>
</protein>
<dbReference type="Pfam" id="PF10318">
    <property type="entry name" value="7TM_GPCR_Srh"/>
    <property type="match status" value="1"/>
</dbReference>
<reference evidence="3" key="1">
    <citation type="submission" date="2022-11" db="UniProtKB">
        <authorList>
            <consortium name="WormBaseParasite"/>
        </authorList>
    </citation>
    <scope>IDENTIFICATION</scope>
</reference>
<keyword evidence="2" id="KW-1185">Reference proteome</keyword>
<proteinExistence type="predicted"/>
<evidence type="ECO:0000313" key="3">
    <source>
        <dbReference type="WBParaSite" id="ACRNAN_scaffold13863.g23427.t1"/>
    </source>
</evidence>
<evidence type="ECO:0000256" key="1">
    <source>
        <dbReference type="SAM" id="Phobius"/>
    </source>
</evidence>
<keyword evidence="1" id="KW-1133">Transmembrane helix</keyword>
<name>A0A914CUD5_9BILA</name>
<dbReference type="WBParaSite" id="ACRNAN_scaffold13863.g23427.t1">
    <property type="protein sequence ID" value="ACRNAN_scaffold13863.g23427.t1"/>
    <property type="gene ID" value="ACRNAN_scaffold13863.g23427"/>
</dbReference>
<organism evidence="2 3">
    <name type="scientific">Acrobeloides nanus</name>
    <dbReference type="NCBI Taxonomy" id="290746"/>
    <lineage>
        <taxon>Eukaryota</taxon>
        <taxon>Metazoa</taxon>
        <taxon>Ecdysozoa</taxon>
        <taxon>Nematoda</taxon>
        <taxon>Chromadorea</taxon>
        <taxon>Rhabditida</taxon>
        <taxon>Tylenchina</taxon>
        <taxon>Cephalobomorpha</taxon>
        <taxon>Cephaloboidea</taxon>
        <taxon>Cephalobidae</taxon>
        <taxon>Acrobeloides</taxon>
    </lineage>
</organism>
<feature type="transmembrane region" description="Helical" evidence="1">
    <location>
        <begin position="77"/>
        <end position="101"/>
    </location>
</feature>
<evidence type="ECO:0000313" key="2">
    <source>
        <dbReference type="Proteomes" id="UP000887540"/>
    </source>
</evidence>
<accession>A0A914CUD5</accession>
<feature type="transmembrane region" description="Helical" evidence="1">
    <location>
        <begin position="125"/>
        <end position="154"/>
    </location>
</feature>